<dbReference type="Gramene" id="CDY70126">
    <property type="protein sequence ID" value="CDY70126"/>
    <property type="gene ID" value="GSBRNA2T00096567001"/>
</dbReference>
<evidence type="ECO:0000313" key="1">
    <source>
        <dbReference type="EMBL" id="CDY70126.1"/>
    </source>
</evidence>
<sequence>MKESIGLVAVVGKITTVVAIKESATEETAKVVAVEDGVVSGPE</sequence>
<reference evidence="1 2" key="1">
    <citation type="journal article" date="2014" name="Science">
        <title>Plant genetics. Early allopolyploid evolution in the post-Neolithic Brassica napus oilseed genome.</title>
        <authorList>
            <person name="Chalhoub B."/>
            <person name="Denoeud F."/>
            <person name="Liu S."/>
            <person name="Parkin I.A."/>
            <person name="Tang H."/>
            <person name="Wang X."/>
            <person name="Chiquet J."/>
            <person name="Belcram H."/>
            <person name="Tong C."/>
            <person name="Samans B."/>
            <person name="Correa M."/>
            <person name="Da Silva C."/>
            <person name="Just J."/>
            <person name="Falentin C."/>
            <person name="Koh C.S."/>
            <person name="Le Clainche I."/>
            <person name="Bernard M."/>
            <person name="Bento P."/>
            <person name="Noel B."/>
            <person name="Labadie K."/>
            <person name="Alberti A."/>
            <person name="Charles M."/>
            <person name="Arnaud D."/>
            <person name="Guo H."/>
            <person name="Daviaud C."/>
            <person name="Alamery S."/>
            <person name="Jabbari K."/>
            <person name="Zhao M."/>
            <person name="Edger P.P."/>
            <person name="Chelaifa H."/>
            <person name="Tack D."/>
            <person name="Lassalle G."/>
            <person name="Mestiri I."/>
            <person name="Schnel N."/>
            <person name="Le Paslier M.C."/>
            <person name="Fan G."/>
            <person name="Renault V."/>
            <person name="Bayer P.E."/>
            <person name="Golicz A.A."/>
            <person name="Manoli S."/>
            <person name="Lee T.H."/>
            <person name="Thi V.H."/>
            <person name="Chalabi S."/>
            <person name="Hu Q."/>
            <person name="Fan C."/>
            <person name="Tollenaere R."/>
            <person name="Lu Y."/>
            <person name="Battail C."/>
            <person name="Shen J."/>
            <person name="Sidebottom C.H."/>
            <person name="Wang X."/>
            <person name="Canaguier A."/>
            <person name="Chauveau A."/>
            <person name="Berard A."/>
            <person name="Deniot G."/>
            <person name="Guan M."/>
            <person name="Liu Z."/>
            <person name="Sun F."/>
            <person name="Lim Y.P."/>
            <person name="Lyons E."/>
            <person name="Town C.D."/>
            <person name="Bancroft I."/>
            <person name="Wang X."/>
            <person name="Meng J."/>
            <person name="Ma J."/>
            <person name="Pires J.C."/>
            <person name="King G.J."/>
            <person name="Brunel D."/>
            <person name="Delourme R."/>
            <person name="Renard M."/>
            <person name="Aury J.M."/>
            <person name="Adams K.L."/>
            <person name="Batley J."/>
            <person name="Snowdon R.J."/>
            <person name="Tost J."/>
            <person name="Edwards D."/>
            <person name="Zhou Y."/>
            <person name="Hua W."/>
            <person name="Sharpe A.G."/>
            <person name="Paterson A.H."/>
            <person name="Guan C."/>
            <person name="Wincker P."/>
        </authorList>
    </citation>
    <scope>NUCLEOTIDE SEQUENCE [LARGE SCALE GENOMIC DNA]</scope>
    <source>
        <strain evidence="2">cv. Darmor-bzh</strain>
    </source>
</reference>
<organism evidence="1 2">
    <name type="scientific">Brassica napus</name>
    <name type="common">Rape</name>
    <dbReference type="NCBI Taxonomy" id="3708"/>
    <lineage>
        <taxon>Eukaryota</taxon>
        <taxon>Viridiplantae</taxon>
        <taxon>Streptophyta</taxon>
        <taxon>Embryophyta</taxon>
        <taxon>Tracheophyta</taxon>
        <taxon>Spermatophyta</taxon>
        <taxon>Magnoliopsida</taxon>
        <taxon>eudicotyledons</taxon>
        <taxon>Gunneridae</taxon>
        <taxon>Pentapetalae</taxon>
        <taxon>rosids</taxon>
        <taxon>malvids</taxon>
        <taxon>Brassicales</taxon>
        <taxon>Brassicaceae</taxon>
        <taxon>Brassiceae</taxon>
        <taxon>Brassica</taxon>
    </lineage>
</organism>
<proteinExistence type="predicted"/>
<dbReference type="AlphaFoldDB" id="A0A078JX89"/>
<dbReference type="EMBL" id="LK041247">
    <property type="protein sequence ID" value="CDY70126.1"/>
    <property type="molecule type" value="Genomic_DNA"/>
</dbReference>
<accession>A0A078JX89</accession>
<dbReference type="Proteomes" id="UP000028999">
    <property type="component" value="Unassembled WGS sequence"/>
</dbReference>
<protein>
    <submittedName>
        <fullName evidence="1">BnaCnng66840D protein</fullName>
    </submittedName>
</protein>
<name>A0A078JX89_BRANA</name>
<evidence type="ECO:0000313" key="2">
    <source>
        <dbReference type="Proteomes" id="UP000028999"/>
    </source>
</evidence>
<gene>
    <name evidence="1" type="primary">BnaCnng66840D</name>
    <name evidence="1" type="ORF">GSBRNA2T00096567001</name>
</gene>
<dbReference type="PaxDb" id="3708-A0A078JX89"/>
<keyword evidence="2" id="KW-1185">Reference proteome</keyword>